<dbReference type="EMBL" id="FNJM01000001">
    <property type="protein sequence ID" value="SDO70559.1"/>
    <property type="molecule type" value="Genomic_DNA"/>
</dbReference>
<sequence>MFGLLDIDIKNIYKALEKFKEIEKAILIIILTFPLQFLLQIHLQSFLHPLT</sequence>
<evidence type="ECO:0000256" key="1">
    <source>
        <dbReference type="SAM" id="Phobius"/>
    </source>
</evidence>
<proteinExistence type="predicted"/>
<keyword evidence="1" id="KW-1133">Transmembrane helix</keyword>
<evidence type="ECO:0000313" key="2">
    <source>
        <dbReference type="EMBL" id="SDO70559.1"/>
    </source>
</evidence>
<protein>
    <submittedName>
        <fullName evidence="2">Uncharacterized protein</fullName>
    </submittedName>
</protein>
<keyword evidence="1" id="KW-0472">Membrane</keyword>
<dbReference type="AlphaFoldDB" id="A0A1H0LQM1"/>
<keyword evidence="1" id="KW-0812">Transmembrane</keyword>
<feature type="transmembrane region" description="Helical" evidence="1">
    <location>
        <begin position="25"/>
        <end position="43"/>
    </location>
</feature>
<keyword evidence="3" id="KW-1185">Reference proteome</keyword>
<name>A0A1H0LQM1_9CLOT</name>
<reference evidence="2 3" key="1">
    <citation type="submission" date="2016-10" db="EMBL/GenBank/DDBJ databases">
        <authorList>
            <person name="de Groot N.N."/>
        </authorList>
    </citation>
    <scope>NUCLEOTIDE SEQUENCE [LARGE SCALE GENOMIC DNA]</scope>
    <source>
        <strain evidence="2 3">DSM 12272</strain>
    </source>
</reference>
<gene>
    <name evidence="2" type="ORF">SAMN04488529_101168</name>
</gene>
<dbReference type="Proteomes" id="UP000198597">
    <property type="component" value="Unassembled WGS sequence"/>
</dbReference>
<accession>A0A1H0LQM1</accession>
<evidence type="ECO:0000313" key="3">
    <source>
        <dbReference type="Proteomes" id="UP000198597"/>
    </source>
</evidence>
<organism evidence="2 3">
    <name type="scientific">Clostridium gasigenes</name>
    <dbReference type="NCBI Taxonomy" id="94869"/>
    <lineage>
        <taxon>Bacteria</taxon>
        <taxon>Bacillati</taxon>
        <taxon>Bacillota</taxon>
        <taxon>Clostridia</taxon>
        <taxon>Eubacteriales</taxon>
        <taxon>Clostridiaceae</taxon>
        <taxon>Clostridium</taxon>
    </lineage>
</organism>